<organism evidence="1">
    <name type="scientific">marine sediment metagenome</name>
    <dbReference type="NCBI Taxonomy" id="412755"/>
    <lineage>
        <taxon>unclassified sequences</taxon>
        <taxon>metagenomes</taxon>
        <taxon>ecological metagenomes</taxon>
    </lineage>
</organism>
<dbReference type="EMBL" id="BARS01028932">
    <property type="protein sequence ID" value="GAF99955.1"/>
    <property type="molecule type" value="Genomic_DNA"/>
</dbReference>
<accession>X0VHG8</accession>
<protein>
    <submittedName>
        <fullName evidence="1">Uncharacterized protein</fullName>
    </submittedName>
</protein>
<dbReference type="AlphaFoldDB" id="X0VHG8"/>
<comment type="caution">
    <text evidence="1">The sequence shown here is derived from an EMBL/GenBank/DDBJ whole genome shotgun (WGS) entry which is preliminary data.</text>
</comment>
<feature type="non-terminal residue" evidence="1">
    <location>
        <position position="187"/>
    </location>
</feature>
<gene>
    <name evidence="1" type="ORF">S01H1_45293</name>
</gene>
<evidence type="ECO:0000313" key="1">
    <source>
        <dbReference type="EMBL" id="GAF99955.1"/>
    </source>
</evidence>
<proteinExistence type="predicted"/>
<reference evidence="1" key="1">
    <citation type="journal article" date="2014" name="Front. Microbiol.">
        <title>High frequency of phylogenetically diverse reductive dehalogenase-homologous genes in deep subseafloor sedimentary metagenomes.</title>
        <authorList>
            <person name="Kawai M."/>
            <person name="Futagami T."/>
            <person name="Toyoda A."/>
            <person name="Takaki Y."/>
            <person name="Nishi S."/>
            <person name="Hori S."/>
            <person name="Arai W."/>
            <person name="Tsubouchi T."/>
            <person name="Morono Y."/>
            <person name="Uchiyama I."/>
            <person name="Ito T."/>
            <person name="Fujiyama A."/>
            <person name="Inagaki F."/>
            <person name="Takami H."/>
        </authorList>
    </citation>
    <scope>NUCLEOTIDE SEQUENCE</scope>
    <source>
        <strain evidence="1">Expedition CK06-06</strain>
    </source>
</reference>
<sequence>MAVAVGILCMSVALALGIQIHILQKINRAFPERILIASPQTADISLVRVDTTQITEETITTIRAMPGVEYVAPQLTTTFPTRAEGSIFGTVISTDVVVNGVPREMVADDLAPGKEFRYDADLTLRIPVLISQYFIDIYNAGYARSQNLPQFNPAAIIGRTFDLIMGESTLAELSPGRKVQSVTCEVV</sequence>
<name>X0VHG8_9ZZZZ</name>